<dbReference type="EMBL" id="CP034248">
    <property type="protein sequence ID" value="AZK46280.1"/>
    <property type="molecule type" value="Genomic_DNA"/>
</dbReference>
<dbReference type="OrthoDB" id="2632962at2"/>
<gene>
    <name evidence="1" type="ORF">EIM92_08885</name>
</gene>
<reference evidence="1 2" key="1">
    <citation type="submission" date="2018-11" db="EMBL/GenBank/DDBJ databases">
        <title>Genome sequencing of Paenibacillus lentus DSM25539(T).</title>
        <authorList>
            <person name="Kook J.-K."/>
            <person name="Park S.-N."/>
            <person name="Lim Y.K."/>
        </authorList>
    </citation>
    <scope>NUCLEOTIDE SEQUENCE [LARGE SCALE GENOMIC DNA]</scope>
    <source>
        <strain evidence="1 2">DSM 25539</strain>
    </source>
</reference>
<accession>A0A3S8RTT2</accession>
<proteinExistence type="predicted"/>
<evidence type="ECO:0008006" key="3">
    <source>
        <dbReference type="Google" id="ProtNLM"/>
    </source>
</evidence>
<sequence length="86" mass="9661">MMNKSVQVITSERSVSSEAAEWIYLLSIAKESGIPIETVRSFLQGRTAHESELASPKSFFASSSILEEEQETSSLMLGEYIFRRNL</sequence>
<dbReference type="KEGG" id="plen:EIM92_08885"/>
<dbReference type="AlphaFoldDB" id="A0A3S8RTT2"/>
<protein>
    <recommendedName>
        <fullName evidence="3">DNA-binding anti-repressor SinI</fullName>
    </recommendedName>
</protein>
<evidence type="ECO:0000313" key="1">
    <source>
        <dbReference type="EMBL" id="AZK46280.1"/>
    </source>
</evidence>
<dbReference type="RefSeq" id="WP_125082344.1">
    <property type="nucleotide sequence ID" value="NZ_CP034248.1"/>
</dbReference>
<dbReference type="Proteomes" id="UP000273145">
    <property type="component" value="Chromosome"/>
</dbReference>
<keyword evidence="2" id="KW-1185">Reference proteome</keyword>
<evidence type="ECO:0000313" key="2">
    <source>
        <dbReference type="Proteomes" id="UP000273145"/>
    </source>
</evidence>
<organism evidence="1 2">
    <name type="scientific">Paenibacillus lentus</name>
    <dbReference type="NCBI Taxonomy" id="1338368"/>
    <lineage>
        <taxon>Bacteria</taxon>
        <taxon>Bacillati</taxon>
        <taxon>Bacillota</taxon>
        <taxon>Bacilli</taxon>
        <taxon>Bacillales</taxon>
        <taxon>Paenibacillaceae</taxon>
        <taxon>Paenibacillus</taxon>
    </lineage>
</organism>
<name>A0A3S8RTT2_9BACL</name>